<evidence type="ECO:0000256" key="2">
    <source>
        <dbReference type="ARBA" id="ARBA00022692"/>
    </source>
</evidence>
<keyword evidence="4 5" id="KW-0472">Membrane</keyword>
<sequence>MTQSTAYIILNILVIMAGCFITACGIYRFVNGLFHSIIEFVLGIYYLLAGVCIVLLEIVFPQKLVNLFGFYTYWFGKGALISLIGLLILGNWGFFLAAGIIVIAVGIVCMIFHFILGCPRPLVNRSVERKPEPQGQHA</sequence>
<keyword evidence="7" id="KW-1185">Reference proteome</keyword>
<evidence type="ECO:0000256" key="1">
    <source>
        <dbReference type="ARBA" id="ARBA00004141"/>
    </source>
</evidence>
<evidence type="ECO:0000256" key="5">
    <source>
        <dbReference type="SAM" id="Phobius"/>
    </source>
</evidence>
<evidence type="ECO:0000256" key="4">
    <source>
        <dbReference type="ARBA" id="ARBA00023136"/>
    </source>
</evidence>
<evidence type="ECO:0000313" key="7">
    <source>
        <dbReference type="Proteomes" id="UP001344447"/>
    </source>
</evidence>
<protein>
    <recommendedName>
        <fullName evidence="8">Golgi apparatus membrane protein TVP15</fullName>
    </recommendedName>
</protein>
<dbReference type="InterPro" id="IPR013714">
    <property type="entry name" value="Golgi_TVP15"/>
</dbReference>
<dbReference type="Pfam" id="PF08507">
    <property type="entry name" value="COPI_assoc"/>
    <property type="match status" value="1"/>
</dbReference>
<organism evidence="6 7">
    <name type="scientific">Dictyostelium firmibasis</name>
    <dbReference type="NCBI Taxonomy" id="79012"/>
    <lineage>
        <taxon>Eukaryota</taxon>
        <taxon>Amoebozoa</taxon>
        <taxon>Evosea</taxon>
        <taxon>Eumycetozoa</taxon>
        <taxon>Dictyostelia</taxon>
        <taxon>Dictyosteliales</taxon>
        <taxon>Dictyosteliaceae</taxon>
        <taxon>Dictyostelium</taxon>
    </lineage>
</organism>
<proteinExistence type="predicted"/>
<dbReference type="Proteomes" id="UP001344447">
    <property type="component" value="Unassembled WGS sequence"/>
</dbReference>
<evidence type="ECO:0000256" key="3">
    <source>
        <dbReference type="ARBA" id="ARBA00022989"/>
    </source>
</evidence>
<feature type="transmembrane region" description="Helical" evidence="5">
    <location>
        <begin position="7"/>
        <end position="30"/>
    </location>
</feature>
<reference evidence="6 7" key="1">
    <citation type="submission" date="2023-11" db="EMBL/GenBank/DDBJ databases">
        <title>Dfirmibasis_genome.</title>
        <authorList>
            <person name="Edelbroek B."/>
            <person name="Kjellin J."/>
            <person name="Jerlstrom-Hultqvist J."/>
            <person name="Soderbom F."/>
        </authorList>
    </citation>
    <scope>NUCLEOTIDE SEQUENCE [LARGE SCALE GENOMIC DNA]</scope>
    <source>
        <strain evidence="6 7">TNS-C-14</strain>
    </source>
</reference>
<dbReference type="PANTHER" id="PTHR28128:SF1">
    <property type="entry name" value="GOLGI APPARATUS MEMBRANE PROTEIN TVP15"/>
    <property type="match status" value="1"/>
</dbReference>
<feature type="transmembrane region" description="Helical" evidence="5">
    <location>
        <begin position="94"/>
        <end position="116"/>
    </location>
</feature>
<evidence type="ECO:0000313" key="6">
    <source>
        <dbReference type="EMBL" id="KAK5575666.1"/>
    </source>
</evidence>
<comment type="caution">
    <text evidence="6">The sequence shown here is derived from an EMBL/GenBank/DDBJ whole genome shotgun (WGS) entry which is preliminary data.</text>
</comment>
<dbReference type="EMBL" id="JAVFKY010000005">
    <property type="protein sequence ID" value="KAK5575666.1"/>
    <property type="molecule type" value="Genomic_DNA"/>
</dbReference>
<dbReference type="GO" id="GO:0000139">
    <property type="term" value="C:Golgi membrane"/>
    <property type="evidence" value="ECO:0007669"/>
    <property type="project" value="TreeGrafter"/>
</dbReference>
<dbReference type="PANTHER" id="PTHR28128">
    <property type="entry name" value="GOLGI APPARATUS MEMBRANE PROTEIN TVP15"/>
    <property type="match status" value="1"/>
</dbReference>
<feature type="transmembrane region" description="Helical" evidence="5">
    <location>
        <begin position="36"/>
        <end position="56"/>
    </location>
</feature>
<keyword evidence="3 5" id="KW-1133">Transmembrane helix</keyword>
<accession>A0AAN7TTL0</accession>
<keyword evidence="2 5" id="KW-0812">Transmembrane</keyword>
<dbReference type="GO" id="GO:0016192">
    <property type="term" value="P:vesicle-mediated transport"/>
    <property type="evidence" value="ECO:0007669"/>
    <property type="project" value="TreeGrafter"/>
</dbReference>
<comment type="subcellular location">
    <subcellularLocation>
        <location evidence="1">Membrane</location>
        <topology evidence="1">Multi-pass membrane protein</topology>
    </subcellularLocation>
</comment>
<feature type="transmembrane region" description="Helical" evidence="5">
    <location>
        <begin position="68"/>
        <end position="88"/>
    </location>
</feature>
<dbReference type="AlphaFoldDB" id="A0AAN7TTL0"/>
<name>A0AAN7TTL0_9MYCE</name>
<evidence type="ECO:0008006" key="8">
    <source>
        <dbReference type="Google" id="ProtNLM"/>
    </source>
</evidence>
<gene>
    <name evidence="6" type="ORF">RB653_006799</name>
</gene>